<dbReference type="FunFam" id="3.40.50.1100:FF:000081">
    <property type="entry name" value="D-cysteine desulfhydrase 2 mitochondrial"/>
    <property type="match status" value="1"/>
</dbReference>
<name>A0A2N9I5G2_FAGSY</name>
<comment type="cofactor">
    <cofactor evidence="1">
        <name>pyridoxal 5'-phosphate</name>
        <dbReference type="ChEBI" id="CHEBI:597326"/>
    </cofactor>
</comment>
<dbReference type="PANTHER" id="PTHR43780:SF7">
    <property type="entry name" value="D-CYSTEINE DESULFHYDRASE 2, MITOCHONDRIAL"/>
    <property type="match status" value="1"/>
</dbReference>
<proteinExistence type="inferred from homology"/>
<comment type="similarity">
    <text evidence="2">Belongs to the ACC deaminase/D-cysteine desulfhydrase family.</text>
</comment>
<dbReference type="GO" id="GO:0019148">
    <property type="term" value="F:D-cysteine desulfhydrase activity"/>
    <property type="evidence" value="ECO:0007669"/>
    <property type="project" value="TreeGrafter"/>
</dbReference>
<keyword evidence="3" id="KW-0663">Pyridoxal phosphate</keyword>
<dbReference type="InterPro" id="IPR036052">
    <property type="entry name" value="TrpB-like_PALP_sf"/>
</dbReference>
<reference evidence="4" key="1">
    <citation type="submission" date="2018-02" db="EMBL/GenBank/DDBJ databases">
        <authorList>
            <person name="Cohen D.B."/>
            <person name="Kent A.D."/>
        </authorList>
    </citation>
    <scope>NUCLEOTIDE SEQUENCE</scope>
</reference>
<dbReference type="AlphaFoldDB" id="A0A2N9I5G2"/>
<sequence>MAKTTMPEPPTIVGRIYFIDGRNKKASERENAGAEVLEFSIAGLEQLFWMQAWRQCFESSGNVPSLTDCDCRNKDLWSSFEQEISGVPDFWSRQENRTGSAERTVAEVQLEKVCQQGGQLAERTAGETVSCAERGLKSHLLLRGEQPEILTGYNLISTMYGNVTYVPRSLYANRETMLQSHANLVAGNSGYVVWFNDIFESSLTTQTSSSSVQMDANRIAENCPRKVAILNEGAGDAVALLGVIRLVWYLSQNHLLGKERAMRFVVDAGTGTTAVGLGLAALCLGLPWEVTAVMLADTLDGYKQQEKRLVSDFKRCFGFHLIDHTVDEVDGGIVNWVERCHPRKFGNVLEGEVEACQQIAQQTGILVDPMYTLAAWEMAALLSEKEAKGAVNVVMLHTGGTMGMFGLAQRYRPYFNSLKDDGLSI</sequence>
<dbReference type="SUPFAM" id="SSF53686">
    <property type="entry name" value="Tryptophan synthase beta subunit-like PLP-dependent enzymes"/>
    <property type="match status" value="1"/>
</dbReference>
<gene>
    <name evidence="4" type="ORF">FSB_LOCUS47824</name>
</gene>
<dbReference type="EMBL" id="OIVN01004913">
    <property type="protein sequence ID" value="SPD19942.1"/>
    <property type="molecule type" value="Genomic_DNA"/>
</dbReference>
<organism evidence="4">
    <name type="scientific">Fagus sylvatica</name>
    <name type="common">Beechnut</name>
    <dbReference type="NCBI Taxonomy" id="28930"/>
    <lineage>
        <taxon>Eukaryota</taxon>
        <taxon>Viridiplantae</taxon>
        <taxon>Streptophyta</taxon>
        <taxon>Embryophyta</taxon>
        <taxon>Tracheophyta</taxon>
        <taxon>Spermatophyta</taxon>
        <taxon>Magnoliopsida</taxon>
        <taxon>eudicotyledons</taxon>
        <taxon>Gunneridae</taxon>
        <taxon>Pentapetalae</taxon>
        <taxon>rosids</taxon>
        <taxon>fabids</taxon>
        <taxon>Fagales</taxon>
        <taxon>Fagaceae</taxon>
        <taxon>Fagus</taxon>
    </lineage>
</organism>
<dbReference type="PANTHER" id="PTHR43780">
    <property type="entry name" value="1-AMINOCYCLOPROPANE-1-CARBOXYLATE DEAMINASE-RELATED"/>
    <property type="match status" value="1"/>
</dbReference>
<accession>A0A2N9I5G2</accession>
<protein>
    <recommendedName>
        <fullName evidence="5">Tryptophan synthase beta chain-like PALP domain-containing protein</fullName>
    </recommendedName>
</protein>
<evidence type="ECO:0000256" key="3">
    <source>
        <dbReference type="ARBA" id="ARBA00022898"/>
    </source>
</evidence>
<dbReference type="InterPro" id="IPR027278">
    <property type="entry name" value="ACCD_DCysDesulf"/>
</dbReference>
<evidence type="ECO:0000256" key="1">
    <source>
        <dbReference type="ARBA" id="ARBA00001933"/>
    </source>
</evidence>
<evidence type="ECO:0000313" key="4">
    <source>
        <dbReference type="EMBL" id="SPD19942.1"/>
    </source>
</evidence>
<evidence type="ECO:0008006" key="5">
    <source>
        <dbReference type="Google" id="ProtNLM"/>
    </source>
</evidence>
<evidence type="ECO:0000256" key="2">
    <source>
        <dbReference type="ARBA" id="ARBA00008639"/>
    </source>
</evidence>
<dbReference type="Gene3D" id="3.40.50.1100">
    <property type="match status" value="1"/>
</dbReference>